<dbReference type="PANTHER" id="PTHR36688:SF1">
    <property type="entry name" value="ENDONUCLEASE_EXONUCLEASE_PHOSPHATASE DOMAIN-CONTAINING PROTEIN"/>
    <property type="match status" value="1"/>
</dbReference>
<proteinExistence type="predicted"/>
<gene>
    <name evidence="2" type="primary">LOC112687336</name>
</gene>
<dbReference type="Proteomes" id="UP000694846">
    <property type="component" value="Unplaced"/>
</dbReference>
<organism evidence="1 2">
    <name type="scientific">Sipha flava</name>
    <name type="common">yellow sugarcane aphid</name>
    <dbReference type="NCBI Taxonomy" id="143950"/>
    <lineage>
        <taxon>Eukaryota</taxon>
        <taxon>Metazoa</taxon>
        <taxon>Ecdysozoa</taxon>
        <taxon>Arthropoda</taxon>
        <taxon>Hexapoda</taxon>
        <taxon>Insecta</taxon>
        <taxon>Pterygota</taxon>
        <taxon>Neoptera</taxon>
        <taxon>Paraneoptera</taxon>
        <taxon>Hemiptera</taxon>
        <taxon>Sternorrhyncha</taxon>
        <taxon>Aphidomorpha</taxon>
        <taxon>Aphidoidea</taxon>
        <taxon>Aphididae</taxon>
        <taxon>Sipha</taxon>
    </lineage>
</organism>
<sequence length="314" mass="36143">MIELYSKTNSSTIRNSVDYMFPDPSRNKHKDSMSDDTLHQHRSQLGVVLDRTLTYREHLTRLSAKVKTRQSIISKLSSSTWGADANTLRISTLSLVYSTAEYCAPVWLNSVHTKNVDKHLNAAMRTIGGLTKSTPLKWLPVLSNIAPPKLRREHALLQEWKKYGDNPLLPIHTDLTALENVQRLKSRKPPWKTARDLTKDNFNISSKWENDWTIENPDNQKLVINPTIKQPGFDLERNTWVTLNRIRTGHGRSGHMMYKWGLRDNETCDCGCESQTINHITTECPIRAFKGTMEDIHLVKEEAVEWMKNLDVKL</sequence>
<dbReference type="AlphaFoldDB" id="A0A8B8FY98"/>
<dbReference type="PANTHER" id="PTHR36688">
    <property type="entry name" value="ENDO/EXONUCLEASE/PHOSPHATASE DOMAIN-CONTAINING PROTEIN"/>
    <property type="match status" value="1"/>
</dbReference>
<dbReference type="RefSeq" id="XP_025415767.1">
    <property type="nucleotide sequence ID" value="XM_025559982.1"/>
</dbReference>
<name>A0A8B8FY98_9HEMI</name>
<keyword evidence="1" id="KW-1185">Reference proteome</keyword>
<protein>
    <submittedName>
        <fullName evidence="2">Uncharacterized protein LOC112687336</fullName>
    </submittedName>
</protein>
<accession>A0A8B8FY98</accession>
<evidence type="ECO:0000313" key="2">
    <source>
        <dbReference type="RefSeq" id="XP_025415767.1"/>
    </source>
</evidence>
<dbReference type="OrthoDB" id="6577684at2759"/>
<dbReference type="GeneID" id="112687336"/>
<reference evidence="2" key="1">
    <citation type="submission" date="2025-08" db="UniProtKB">
        <authorList>
            <consortium name="RefSeq"/>
        </authorList>
    </citation>
    <scope>IDENTIFICATION</scope>
    <source>
        <tissue evidence="2">Whole body</tissue>
    </source>
</reference>
<dbReference type="InterPro" id="IPR052560">
    <property type="entry name" value="RdDP_mobile_element"/>
</dbReference>
<evidence type="ECO:0000313" key="1">
    <source>
        <dbReference type="Proteomes" id="UP000694846"/>
    </source>
</evidence>